<sequence length="285" mass="30015">MSIAVTGATGRYGRRAIDALIRRGVRPDDIVALGRNDAALADLTPLGVRTRQADYNDRAALDAAFTGVGKVLFVSGTDVGNRIHQHRNVVDAAARAQVTLIAYTSVPRADTTALLVAADHKPTEAYIRESGLPYVFLRNGWYMANYTDMAAAYVEAGAVLGAARNGRVSAATHADYADAAAVVLTEDGHANSVYELGGDRAFTMTEFAQALSNASGRTVDYTDLSTDRYVAALQGFGFPAELAEVFADGDLGVARGDLQVETGDLSRLIGRPTTTMPEAVAAALG</sequence>
<protein>
    <submittedName>
        <fullName evidence="3">SDR family oxidoreductase</fullName>
        <ecNumber evidence="3">1.6.5.2</ecNumber>
    </submittedName>
</protein>
<dbReference type="GO" id="GO:0003955">
    <property type="term" value="F:NAD(P)H dehydrogenase (quinone) activity"/>
    <property type="evidence" value="ECO:0007669"/>
    <property type="project" value="UniProtKB-EC"/>
</dbReference>
<organism evidence="3 5">
    <name type="scientific">Rhodococcus opacus</name>
    <name type="common">Nocardia opaca</name>
    <dbReference type="NCBI Taxonomy" id="37919"/>
    <lineage>
        <taxon>Bacteria</taxon>
        <taxon>Bacillati</taxon>
        <taxon>Actinomycetota</taxon>
        <taxon>Actinomycetes</taxon>
        <taxon>Mycobacteriales</taxon>
        <taxon>Nocardiaceae</taxon>
        <taxon>Rhodococcus</taxon>
    </lineage>
</organism>
<feature type="domain" description="NmrA-like" evidence="1">
    <location>
        <begin position="3"/>
        <end position="243"/>
    </location>
</feature>
<dbReference type="InterPro" id="IPR052718">
    <property type="entry name" value="NmrA-type_oxidoreductase"/>
</dbReference>
<dbReference type="Gene3D" id="3.40.50.720">
    <property type="entry name" value="NAD(P)-binding Rossmann-like Domain"/>
    <property type="match status" value="1"/>
</dbReference>
<dbReference type="AlphaFoldDB" id="A0AAX3YTJ4"/>
<gene>
    <name evidence="2" type="ORF">O4328_28300</name>
    <name evidence="3" type="ORF">Q5707_37960</name>
</gene>
<evidence type="ECO:0000259" key="1">
    <source>
        <dbReference type="Pfam" id="PF05368"/>
    </source>
</evidence>
<dbReference type="RefSeq" id="WP_269591894.1">
    <property type="nucleotide sequence ID" value="NZ_CP130954.1"/>
</dbReference>
<dbReference type="Gene3D" id="3.90.25.10">
    <property type="entry name" value="UDP-galactose 4-epimerase, domain 1"/>
    <property type="match status" value="1"/>
</dbReference>
<evidence type="ECO:0000313" key="2">
    <source>
        <dbReference type="EMBL" id="MCZ4587541.1"/>
    </source>
</evidence>
<dbReference type="Proteomes" id="UP001231166">
    <property type="component" value="Plasmid pRho-VOC14-C342"/>
</dbReference>
<keyword evidence="4" id="KW-1185">Reference proteome</keyword>
<dbReference type="Proteomes" id="UP001066327">
    <property type="component" value="Unassembled WGS sequence"/>
</dbReference>
<dbReference type="InterPro" id="IPR036291">
    <property type="entry name" value="NAD(P)-bd_dom_sf"/>
</dbReference>
<dbReference type="PANTHER" id="PTHR47129">
    <property type="entry name" value="QUINONE OXIDOREDUCTASE 2"/>
    <property type="match status" value="1"/>
</dbReference>
<geneLocation type="plasmid" evidence="3 5">
    <name>pRho-VOC14-C342</name>
</geneLocation>
<name>A0AAX3YTJ4_RHOOP</name>
<dbReference type="SUPFAM" id="SSF51735">
    <property type="entry name" value="NAD(P)-binding Rossmann-fold domains"/>
    <property type="match status" value="1"/>
</dbReference>
<keyword evidence="3" id="KW-0614">Plasmid</keyword>
<dbReference type="EMBL" id="CP130954">
    <property type="protein sequence ID" value="WLF51457.1"/>
    <property type="molecule type" value="Genomic_DNA"/>
</dbReference>
<proteinExistence type="predicted"/>
<keyword evidence="3" id="KW-0560">Oxidoreductase</keyword>
<dbReference type="InterPro" id="IPR008030">
    <property type="entry name" value="NmrA-like"/>
</dbReference>
<dbReference type="EMBL" id="JAPWIS010000017">
    <property type="protein sequence ID" value="MCZ4587541.1"/>
    <property type="molecule type" value="Genomic_DNA"/>
</dbReference>
<evidence type="ECO:0000313" key="4">
    <source>
        <dbReference type="Proteomes" id="UP001066327"/>
    </source>
</evidence>
<reference evidence="3" key="2">
    <citation type="submission" date="2023-07" db="EMBL/GenBank/DDBJ databases">
        <title>Genomic analysis of Rhodococcus opacus VOC-14 with glycol ethers degradation activity.</title>
        <authorList>
            <person name="Narkevich D.A."/>
            <person name="Hlushen A.M."/>
            <person name="Akhremchuk A.E."/>
            <person name="Sikolenko M.A."/>
            <person name="Valentovich L.N."/>
        </authorList>
    </citation>
    <scope>NUCLEOTIDE SEQUENCE</scope>
    <source>
        <strain evidence="3">VOC-14</strain>
        <plasmid evidence="3">pRho-VOC14-C342</plasmid>
    </source>
</reference>
<reference evidence="2" key="1">
    <citation type="submission" date="2022-12" db="EMBL/GenBank/DDBJ databases">
        <authorList>
            <person name="Krivoruchko A.V."/>
            <person name="Elkin A."/>
        </authorList>
    </citation>
    <scope>NUCLEOTIDE SEQUENCE</scope>
    <source>
        <strain evidence="2">IEGM 249</strain>
    </source>
</reference>
<evidence type="ECO:0000313" key="3">
    <source>
        <dbReference type="EMBL" id="WLF51457.1"/>
    </source>
</evidence>
<dbReference type="CDD" id="cd05269">
    <property type="entry name" value="TMR_SDR_a"/>
    <property type="match status" value="1"/>
</dbReference>
<dbReference type="EC" id="1.6.5.2" evidence="3"/>
<evidence type="ECO:0000313" key="5">
    <source>
        <dbReference type="Proteomes" id="UP001231166"/>
    </source>
</evidence>
<accession>A0AAX3YTJ4</accession>
<dbReference type="Pfam" id="PF05368">
    <property type="entry name" value="NmrA"/>
    <property type="match status" value="1"/>
</dbReference>
<dbReference type="PANTHER" id="PTHR47129:SF1">
    <property type="entry name" value="NMRA-LIKE DOMAIN-CONTAINING PROTEIN"/>
    <property type="match status" value="1"/>
</dbReference>